<dbReference type="PANTHER" id="PTHR12270:SF25">
    <property type="entry name" value="GLYCOSYLTRANSFERASE-LIKE PROTEIN LARGE"/>
    <property type="match status" value="1"/>
</dbReference>
<name>A0ABR3JUC2_9AGAR</name>
<evidence type="ECO:0000256" key="6">
    <source>
        <dbReference type="ARBA" id="ARBA00023180"/>
    </source>
</evidence>
<keyword evidence="3" id="KW-0735">Signal-anchor</keyword>
<dbReference type="SUPFAM" id="SSF53448">
    <property type="entry name" value="Nucleotide-diphospho-sugar transferases"/>
    <property type="match status" value="1"/>
</dbReference>
<sequence length="456" mass="52395">MNIMYSPKAYGGHNWARRNPRLLGVLVFIFCISLLAVFDTDHRQTVTRHVFKYVGAQQPVVFAIIMYGLGSAEEGHVFLKSAMMHTSVPLEFHIITDTAGQGYIEERMRLVSRPLHDIKVVFYPLSKKAMEHRLDRTGEPNANGEVMGILRTDHWGGYAGMMKLFLHEILPTTVKRAIFVDTDAIIVSDPALMWRQFDKFTRDTAAAIPMHDSAERPVMSQKWRGGSRICSCVLMLDLERMREEIFMTSTLFPARMRRRSIGPPAIKAWWGEAQGGHPPGKYYEHVGLGVSRTPPRPDDMHNWTDTNQQDQGYWYALKEYSPHIFQPLHLGWEVTTCIWNQYNVGLHGSDNMTVAEHIASQANLEKTPDEGKLLIPYLLHFNCMGDHDPYFHPENWKDPTKGHVKAFMPTVMHYVHYKYVWLNQGDGIASMSMETQQDLRYWDERVAGHEVADGYD</sequence>
<reference evidence="9" key="1">
    <citation type="submission" date="2024-06" db="EMBL/GenBank/DDBJ databases">
        <title>Multi-omics analyses provide insights into the biosynthesis of the anticancer antibiotic pleurotin in Hohenbuehelia grisea.</title>
        <authorList>
            <person name="Weaver J.A."/>
            <person name="Alberti F."/>
        </authorList>
    </citation>
    <scope>NUCLEOTIDE SEQUENCE [LARGE SCALE GENOMIC DNA]</scope>
    <source>
        <strain evidence="9">T-177</strain>
    </source>
</reference>
<feature type="transmembrane region" description="Helical" evidence="7">
    <location>
        <begin position="20"/>
        <end position="38"/>
    </location>
</feature>
<keyword evidence="2 7" id="KW-0812">Transmembrane</keyword>
<keyword evidence="5 7" id="KW-0472">Membrane</keyword>
<organism evidence="8 9">
    <name type="scientific">Hohenbuehelia grisea</name>
    <dbReference type="NCBI Taxonomy" id="104357"/>
    <lineage>
        <taxon>Eukaryota</taxon>
        <taxon>Fungi</taxon>
        <taxon>Dikarya</taxon>
        <taxon>Basidiomycota</taxon>
        <taxon>Agaricomycotina</taxon>
        <taxon>Agaricomycetes</taxon>
        <taxon>Agaricomycetidae</taxon>
        <taxon>Agaricales</taxon>
        <taxon>Pleurotineae</taxon>
        <taxon>Pleurotaceae</taxon>
        <taxon>Hohenbuehelia</taxon>
    </lineage>
</organism>
<evidence type="ECO:0000313" key="8">
    <source>
        <dbReference type="EMBL" id="KAL0958965.1"/>
    </source>
</evidence>
<evidence type="ECO:0000256" key="5">
    <source>
        <dbReference type="ARBA" id="ARBA00023136"/>
    </source>
</evidence>
<comment type="caution">
    <text evidence="8">The sequence shown here is derived from an EMBL/GenBank/DDBJ whole genome shotgun (WGS) entry which is preliminary data.</text>
</comment>
<keyword evidence="4 7" id="KW-1133">Transmembrane helix</keyword>
<dbReference type="Gene3D" id="3.90.550.10">
    <property type="entry name" value="Spore Coat Polysaccharide Biosynthesis Protein SpsA, Chain A"/>
    <property type="match status" value="1"/>
</dbReference>
<accession>A0ABR3JUC2</accession>
<evidence type="ECO:0000256" key="7">
    <source>
        <dbReference type="SAM" id="Phobius"/>
    </source>
</evidence>
<evidence type="ECO:0000256" key="2">
    <source>
        <dbReference type="ARBA" id="ARBA00022692"/>
    </source>
</evidence>
<dbReference type="InterPro" id="IPR029044">
    <property type="entry name" value="Nucleotide-diphossugar_trans"/>
</dbReference>
<keyword evidence="9" id="KW-1185">Reference proteome</keyword>
<dbReference type="EMBL" id="JASNQZ010000003">
    <property type="protein sequence ID" value="KAL0958965.1"/>
    <property type="molecule type" value="Genomic_DNA"/>
</dbReference>
<evidence type="ECO:0000313" key="9">
    <source>
        <dbReference type="Proteomes" id="UP001556367"/>
    </source>
</evidence>
<protein>
    <recommendedName>
        <fullName evidence="10">Glycosyltransferase family 8 protein</fullName>
    </recommendedName>
</protein>
<evidence type="ECO:0000256" key="4">
    <source>
        <dbReference type="ARBA" id="ARBA00022989"/>
    </source>
</evidence>
<dbReference type="Proteomes" id="UP001556367">
    <property type="component" value="Unassembled WGS sequence"/>
</dbReference>
<evidence type="ECO:0008006" key="10">
    <source>
        <dbReference type="Google" id="ProtNLM"/>
    </source>
</evidence>
<dbReference type="PANTHER" id="PTHR12270">
    <property type="entry name" value="GLYCOSYLTRANSFERASE-RELATED"/>
    <property type="match status" value="1"/>
</dbReference>
<comment type="subcellular location">
    <subcellularLocation>
        <location evidence="1">Membrane</location>
        <topology evidence="1">Single-pass type II membrane protein</topology>
    </subcellularLocation>
</comment>
<evidence type="ECO:0000256" key="1">
    <source>
        <dbReference type="ARBA" id="ARBA00004606"/>
    </source>
</evidence>
<proteinExistence type="predicted"/>
<keyword evidence="6" id="KW-0325">Glycoprotein</keyword>
<evidence type="ECO:0000256" key="3">
    <source>
        <dbReference type="ARBA" id="ARBA00022968"/>
    </source>
</evidence>
<gene>
    <name evidence="8" type="ORF">HGRIS_014276</name>
</gene>
<dbReference type="InterPro" id="IPR051292">
    <property type="entry name" value="Xyl/GlcA_transferase"/>
</dbReference>